<protein>
    <submittedName>
        <fullName evidence="2">OLD family endonuclease</fullName>
    </submittedName>
</protein>
<dbReference type="EMBL" id="LLKB01000008">
    <property type="protein sequence ID" value="KQC84034.1"/>
    <property type="molecule type" value="Genomic_DNA"/>
</dbReference>
<dbReference type="Pfam" id="PF13175">
    <property type="entry name" value="AAA_15"/>
    <property type="match status" value="1"/>
</dbReference>
<evidence type="ECO:0000313" key="3">
    <source>
        <dbReference type="Proteomes" id="UP000050833"/>
    </source>
</evidence>
<dbReference type="PANTHER" id="PTHR43581:SF2">
    <property type="entry name" value="EXCINUCLEASE ATPASE SUBUNIT"/>
    <property type="match status" value="1"/>
</dbReference>
<dbReference type="Gene3D" id="3.40.50.300">
    <property type="entry name" value="P-loop containing nucleotide triphosphate hydrolases"/>
    <property type="match status" value="1"/>
</dbReference>
<dbReference type="RefSeq" id="WP_055946687.1">
    <property type="nucleotide sequence ID" value="NZ_JAQDCV010000011.1"/>
</dbReference>
<dbReference type="Proteomes" id="UP000050833">
    <property type="component" value="Unassembled WGS sequence"/>
</dbReference>
<accession>A0AAW3JN72</accession>
<dbReference type="InterPro" id="IPR027417">
    <property type="entry name" value="P-loop_NTPase"/>
</dbReference>
<keyword evidence="3" id="KW-1185">Reference proteome</keyword>
<keyword evidence="2" id="KW-0255">Endonuclease</keyword>
<evidence type="ECO:0000313" key="2">
    <source>
        <dbReference type="EMBL" id="KQC84034.1"/>
    </source>
</evidence>
<sequence>MKIIYIKIKNFKSISELEINDIENALILVGKNNTGKTSMIDAILLASNLKAASEHEFLDINKPIEISMQIEFTEDDLNYYYSRGILCKANNFEKWFEEFKEKIPSYNNGIVSFTFHNNPNGATRYSDGFSKHNPYIEKIFPRIYHIDQTRNLDALQNDVFSFYDKESFQKLKDNECTFDPKRKCNRCFQCIGLINKKTPEELTLFETIRLLQFKLFHTNLSAFEHKVNEYFRANGSPSQEIRYELNSNIDNLLKVETKVYNKEREKIIGSLNVLGEGLKSIYTLSLLEAYIDEKDTLPCIILMEDPEIYLHPQLQKVASEILYNLSKKNQVIFSTHSPNLIFNFSTKQIREVILNEEYYTDIRKNTDIDMILNDLGYTANDLMNVSFVFIVEGKQDSNRLPLLLKKYYSEIYDENGQLQRITIIPTNSCTNIKTYANLKYINKLYLKDQFLMIRDSDGKNPKYLKKQLCSYYTQRAKEDIGNLPRVEPKNVLILKYYSFENYFLDPKIMARIGVIKSEEDFYNILFKKYKDYLYKLTSVKKMQRVIGKHIKTKQDIKDNIENIKIYVRGHNLFDIFYGRYHGTAEQEILQKYIDVAPRDTFKDIFDAIDAFVYFENRKK</sequence>
<dbReference type="PANTHER" id="PTHR43581">
    <property type="entry name" value="ATP/GTP PHOSPHATASE"/>
    <property type="match status" value="1"/>
</dbReference>
<keyword evidence="2" id="KW-0540">Nuclease</keyword>
<dbReference type="InterPro" id="IPR041685">
    <property type="entry name" value="AAA_GajA/Old/RecF-like"/>
</dbReference>
<name>A0AAW3JN72_9FIRM</name>
<dbReference type="InterPro" id="IPR051396">
    <property type="entry name" value="Bact_Antivir_Def_Nuclease"/>
</dbReference>
<evidence type="ECO:0000259" key="1">
    <source>
        <dbReference type="Pfam" id="PF13175"/>
    </source>
</evidence>
<comment type="caution">
    <text evidence="2">The sequence shown here is derived from an EMBL/GenBank/DDBJ whole genome shotgun (WGS) entry which is preliminary data.</text>
</comment>
<keyword evidence="2" id="KW-0378">Hydrolase</keyword>
<feature type="domain" description="Endonuclease GajA/Old nuclease/RecF-like AAA" evidence="1">
    <location>
        <begin position="1"/>
        <end position="341"/>
    </location>
</feature>
<gene>
    <name evidence="2" type="ORF">APZ18_15200</name>
</gene>
<organism evidence="2 3">
    <name type="scientific">Butyribacter intestini</name>
    <dbReference type="NCBI Taxonomy" id="1703332"/>
    <lineage>
        <taxon>Bacteria</taxon>
        <taxon>Bacillati</taxon>
        <taxon>Bacillota</taxon>
        <taxon>Clostridia</taxon>
        <taxon>Lachnospirales</taxon>
        <taxon>Lachnospiraceae</taxon>
        <taxon>Butyribacter</taxon>
    </lineage>
</organism>
<dbReference type="AlphaFoldDB" id="A0AAW3JN72"/>
<dbReference type="GO" id="GO:0004519">
    <property type="term" value="F:endonuclease activity"/>
    <property type="evidence" value="ECO:0007669"/>
    <property type="project" value="UniProtKB-KW"/>
</dbReference>
<dbReference type="SUPFAM" id="SSF52540">
    <property type="entry name" value="P-loop containing nucleoside triphosphate hydrolases"/>
    <property type="match status" value="1"/>
</dbReference>
<reference evidence="2 3" key="1">
    <citation type="submission" date="2015-10" db="EMBL/GenBank/DDBJ databases">
        <title>Butyribacter intestini gen. nov., sp. nov., a butyric acid-producing bacterium of the family Lachnospiraceae isolated from the human faeces.</title>
        <authorList>
            <person name="Zou Y."/>
            <person name="Xue W."/>
            <person name="Luo G."/>
            <person name="Lv M."/>
        </authorList>
    </citation>
    <scope>NUCLEOTIDE SEQUENCE [LARGE SCALE GENOMIC DNA]</scope>
    <source>
        <strain evidence="2 3">TF01-11</strain>
    </source>
</reference>
<proteinExistence type="predicted"/>